<organism evidence="3 4">
    <name type="scientific">Saprolegnia diclina (strain VS20)</name>
    <dbReference type="NCBI Taxonomy" id="1156394"/>
    <lineage>
        <taxon>Eukaryota</taxon>
        <taxon>Sar</taxon>
        <taxon>Stramenopiles</taxon>
        <taxon>Oomycota</taxon>
        <taxon>Saprolegniomycetes</taxon>
        <taxon>Saprolegniales</taxon>
        <taxon>Saprolegniaceae</taxon>
        <taxon>Saprolegnia</taxon>
    </lineage>
</organism>
<dbReference type="PANTHER" id="PTHR31840:SF1">
    <property type="entry name" value="COILED-COIL DOMAIN-CONTAINING PROTEIN 97"/>
    <property type="match status" value="1"/>
</dbReference>
<dbReference type="OrthoDB" id="333176at2759"/>
<dbReference type="Pfam" id="PF09747">
    <property type="entry name" value="CCD97-like_C"/>
    <property type="match status" value="1"/>
</dbReference>
<dbReference type="OMA" id="LMIEARI"/>
<feature type="domain" description="CCD97-like C-terminal" evidence="2">
    <location>
        <begin position="60"/>
        <end position="249"/>
    </location>
</feature>
<dbReference type="InterPro" id="IPR040233">
    <property type="entry name" value="CCD97-like_C"/>
</dbReference>
<evidence type="ECO:0000313" key="3">
    <source>
        <dbReference type="EMBL" id="EQC38547.1"/>
    </source>
</evidence>
<dbReference type="AlphaFoldDB" id="T0S7A6"/>
<dbReference type="InParanoid" id="T0S7A6"/>
<dbReference type="EMBL" id="JH767141">
    <property type="protein sequence ID" value="EQC38547.1"/>
    <property type="molecule type" value="Genomic_DNA"/>
</dbReference>
<protein>
    <recommendedName>
        <fullName evidence="2">CCD97-like C-terminal domain-containing protein</fullName>
    </recommendedName>
</protein>
<dbReference type="Proteomes" id="UP000030762">
    <property type="component" value="Unassembled WGS sequence"/>
</dbReference>
<gene>
    <name evidence="3" type="ORF">SDRG_04253</name>
</gene>
<keyword evidence="4" id="KW-1185">Reference proteome</keyword>
<dbReference type="eggNOG" id="KOG3044">
    <property type="taxonomic scope" value="Eukaryota"/>
</dbReference>
<evidence type="ECO:0000259" key="2">
    <source>
        <dbReference type="Pfam" id="PF09747"/>
    </source>
</evidence>
<feature type="region of interest" description="Disordered" evidence="1">
    <location>
        <begin position="144"/>
        <end position="186"/>
    </location>
</feature>
<dbReference type="RefSeq" id="XP_008608139.1">
    <property type="nucleotide sequence ID" value="XM_008609917.1"/>
</dbReference>
<sequence>MADLLMDGLTSMGMEDDIEDEDPLDAYMRTLQAAPSREPVATARDFQRRLAPGLDARIKNRRYCKLQELLRTSNYFSDENMERRSPSLFHFHLGRYIPPNTSARAEPASLSTFLMASMDKQALEARKEEEESAWGMMRHHRPAPIKEPALNNHGSFEEEFDSDSDDEAQDDSMDDVAADPQGMVYDDDDEMDQLSIEERRQQLVDVMCQRFLQGLDVGFTKYDEVDDSIAYDDFTALTRDAHDAYFDDEE</sequence>
<dbReference type="PANTHER" id="PTHR31840">
    <property type="entry name" value="COILED-COIL DOMAIN-CONTAINING PROTEIN 97"/>
    <property type="match status" value="1"/>
</dbReference>
<dbReference type="GeneID" id="19944980"/>
<dbReference type="InterPro" id="IPR018613">
    <property type="entry name" value="Ccdc97-like"/>
</dbReference>
<reference evidence="3 4" key="1">
    <citation type="submission" date="2012-04" db="EMBL/GenBank/DDBJ databases">
        <title>The Genome Sequence of Saprolegnia declina VS20.</title>
        <authorList>
            <consortium name="The Broad Institute Genome Sequencing Platform"/>
            <person name="Russ C."/>
            <person name="Nusbaum C."/>
            <person name="Tyler B."/>
            <person name="van West P."/>
            <person name="Dieguez-Uribeondo J."/>
            <person name="de Bruijn I."/>
            <person name="Tripathy S."/>
            <person name="Jiang R."/>
            <person name="Young S.K."/>
            <person name="Zeng Q."/>
            <person name="Gargeya S."/>
            <person name="Fitzgerald M."/>
            <person name="Haas B."/>
            <person name="Abouelleil A."/>
            <person name="Alvarado L."/>
            <person name="Arachchi H.M."/>
            <person name="Berlin A."/>
            <person name="Chapman S.B."/>
            <person name="Goldberg J."/>
            <person name="Griggs A."/>
            <person name="Gujja S."/>
            <person name="Hansen M."/>
            <person name="Howarth C."/>
            <person name="Imamovic A."/>
            <person name="Larimer J."/>
            <person name="McCowen C."/>
            <person name="Montmayeur A."/>
            <person name="Murphy C."/>
            <person name="Neiman D."/>
            <person name="Pearson M."/>
            <person name="Priest M."/>
            <person name="Roberts A."/>
            <person name="Saif S."/>
            <person name="Shea T."/>
            <person name="Sisk P."/>
            <person name="Sykes S."/>
            <person name="Wortman J."/>
            <person name="Nusbaum C."/>
            <person name="Birren B."/>
        </authorList>
    </citation>
    <scope>NUCLEOTIDE SEQUENCE [LARGE SCALE GENOMIC DNA]</scope>
    <source>
        <strain evidence="3 4">VS20</strain>
    </source>
</reference>
<evidence type="ECO:0000256" key="1">
    <source>
        <dbReference type="SAM" id="MobiDB-lite"/>
    </source>
</evidence>
<proteinExistence type="predicted"/>
<dbReference type="VEuPathDB" id="FungiDB:SDRG_04253"/>
<accession>T0S7A6</accession>
<feature type="compositionally biased region" description="Acidic residues" evidence="1">
    <location>
        <begin position="157"/>
        <end position="177"/>
    </location>
</feature>
<evidence type="ECO:0000313" key="4">
    <source>
        <dbReference type="Proteomes" id="UP000030762"/>
    </source>
</evidence>
<dbReference type="STRING" id="1156394.T0S7A6"/>
<name>T0S7A6_SAPDV</name>